<organism evidence="1 4">
    <name type="scientific">Myxococcus fulvus</name>
    <dbReference type="NCBI Taxonomy" id="33"/>
    <lineage>
        <taxon>Bacteria</taxon>
        <taxon>Pseudomonadati</taxon>
        <taxon>Myxococcota</taxon>
        <taxon>Myxococcia</taxon>
        <taxon>Myxococcales</taxon>
        <taxon>Cystobacterineae</taxon>
        <taxon>Myxococcaceae</taxon>
        <taxon>Myxococcus</taxon>
    </lineage>
</organism>
<reference evidence="1 4" key="2">
    <citation type="submission" date="2019-07" db="EMBL/GenBank/DDBJ databases">
        <title>Whole genome shotgun sequence of Myxococcus fulvus NBRC 100333.</title>
        <authorList>
            <person name="Hosoyama A."/>
            <person name="Uohara A."/>
            <person name="Ohji S."/>
            <person name="Ichikawa N."/>
        </authorList>
    </citation>
    <scope>NUCLEOTIDE SEQUENCE [LARGE SCALE GENOMIC DNA]</scope>
    <source>
        <strain evidence="1 4">NBRC 100333</strain>
    </source>
</reference>
<dbReference type="STRING" id="1334629.MFUL124B02_05805"/>
<evidence type="ECO:0000313" key="3">
    <source>
        <dbReference type="Proteomes" id="UP000183760"/>
    </source>
</evidence>
<dbReference type="OrthoDB" id="1489669at2"/>
<dbReference type="Proteomes" id="UP000321514">
    <property type="component" value="Unassembled WGS sequence"/>
</dbReference>
<dbReference type="InterPro" id="IPR011990">
    <property type="entry name" value="TPR-like_helical_dom_sf"/>
</dbReference>
<dbReference type="EMBL" id="BJXR01000009">
    <property type="protein sequence ID" value="GEN05482.1"/>
    <property type="molecule type" value="Genomic_DNA"/>
</dbReference>
<evidence type="ECO:0000313" key="1">
    <source>
        <dbReference type="EMBL" id="GEN05482.1"/>
    </source>
</evidence>
<dbReference type="EMBL" id="FOIB01000001">
    <property type="protein sequence ID" value="SET05498.1"/>
    <property type="molecule type" value="Genomic_DNA"/>
</dbReference>
<protein>
    <recommendedName>
        <fullName evidence="5">MalT-like TPR region domain-containing protein</fullName>
    </recommendedName>
</protein>
<dbReference type="Gene3D" id="1.25.40.10">
    <property type="entry name" value="Tetratricopeptide repeat domain"/>
    <property type="match status" value="1"/>
</dbReference>
<evidence type="ECO:0000313" key="4">
    <source>
        <dbReference type="Proteomes" id="UP000321514"/>
    </source>
</evidence>
<evidence type="ECO:0008006" key="5">
    <source>
        <dbReference type="Google" id="ProtNLM"/>
    </source>
</evidence>
<dbReference type="RefSeq" id="WP_074949333.1">
    <property type="nucleotide sequence ID" value="NZ_BJXR01000009.1"/>
</dbReference>
<accession>A0A511SVJ2</accession>
<keyword evidence="3" id="KW-1185">Reference proteome</keyword>
<name>A0A511SVJ2_MYXFU</name>
<gene>
    <name evidence="1" type="ORF">MFU01_05190</name>
    <name evidence="2" type="ORF">SAMN05443572_101970</name>
</gene>
<sequence>MGLNTSLDSLRAPIVRRVERLQAQWATFAQDDDARLLRWVLAPNERKLMDTFFVVEEHDGGVSPDLFLRLEVPFALPSHHGLELVEAMTSQYHALRHDLGQAGVDASWVPPRRERGQDDSRVFLQAAQSFHEHHQPLFRHLVLVLLPEEVSSSADWTAWVERVVLQAHAAQVRLVCFDDPSSPTLAGVARAQARRVRTCVAGLDMGAAMEEVSSAAGHLDTPQGHFRHLYVKLGRALEARDLDAARRLATEAVAVAKAQEWSHLVVTTHVALATGYMTKEDFPAAIACYRSAEAEALAAHQRGEAQGLPLQLKVRMALGGALICARTYSRSGDLYRDTAPLAEQLKDDRMLLECWRMAAYGYELARDHDASWACGVRAFPVAHRMDEETRRTSTLGYLGDGLMRLTRTWKYRAHRGVVEEQMSRLLGPAWRPPDSRRPSP</sequence>
<reference evidence="2 3" key="1">
    <citation type="submission" date="2016-10" db="EMBL/GenBank/DDBJ databases">
        <authorList>
            <person name="Varghese N."/>
            <person name="Submissions S."/>
        </authorList>
    </citation>
    <scope>NUCLEOTIDE SEQUENCE [LARGE SCALE GENOMIC DNA]</scope>
    <source>
        <strain evidence="2 3">DSM 16525</strain>
    </source>
</reference>
<comment type="caution">
    <text evidence="1">The sequence shown here is derived from an EMBL/GenBank/DDBJ whole genome shotgun (WGS) entry which is preliminary data.</text>
</comment>
<evidence type="ECO:0000313" key="2">
    <source>
        <dbReference type="EMBL" id="SET05498.1"/>
    </source>
</evidence>
<dbReference type="AlphaFoldDB" id="A0A511SVJ2"/>
<proteinExistence type="predicted"/>
<dbReference type="Proteomes" id="UP000183760">
    <property type="component" value="Unassembled WGS sequence"/>
</dbReference>